<dbReference type="GO" id="GO:0003677">
    <property type="term" value="F:DNA binding"/>
    <property type="evidence" value="ECO:0007669"/>
    <property type="project" value="InterPro"/>
</dbReference>
<evidence type="ECO:0000313" key="3">
    <source>
        <dbReference type="EMBL" id="MBZ3882842.1"/>
    </source>
</evidence>
<feature type="compositionally biased region" description="Pro residues" evidence="1">
    <location>
        <begin position="256"/>
        <end position="269"/>
    </location>
</feature>
<evidence type="ECO:0000313" key="4">
    <source>
        <dbReference type="Proteomes" id="UP001166674"/>
    </source>
</evidence>
<gene>
    <name evidence="3" type="ORF">SUZIE_169960</name>
</gene>
<dbReference type="PANTHER" id="PTHR16112">
    <property type="entry name" value="METHYL-CPG BINDING PROTEIN, DROSOPHILA"/>
    <property type="match status" value="1"/>
</dbReference>
<accession>A0AA41T3W3</accession>
<evidence type="ECO:0000259" key="2">
    <source>
        <dbReference type="PROSITE" id="PS50982"/>
    </source>
</evidence>
<dbReference type="SUPFAM" id="SSF54171">
    <property type="entry name" value="DNA-binding domain"/>
    <property type="match status" value="1"/>
</dbReference>
<reference evidence="3" key="1">
    <citation type="submission" date="2020-03" db="EMBL/GenBank/DDBJ databases">
        <title>Studies in the Genomics of Life Span.</title>
        <authorList>
            <person name="Glass D."/>
        </authorList>
    </citation>
    <scope>NUCLEOTIDE SEQUENCE</scope>
    <source>
        <strain evidence="3">SUZIE</strain>
        <tissue evidence="3">Muscle</tissue>
    </source>
</reference>
<feature type="compositionally biased region" description="Pro residues" evidence="1">
    <location>
        <begin position="342"/>
        <end position="363"/>
    </location>
</feature>
<proteinExistence type="predicted"/>
<dbReference type="Proteomes" id="UP001166674">
    <property type="component" value="Unassembled WGS sequence"/>
</dbReference>
<dbReference type="GO" id="GO:0010369">
    <property type="term" value="C:chromocenter"/>
    <property type="evidence" value="ECO:0007669"/>
    <property type="project" value="TreeGrafter"/>
</dbReference>
<feature type="compositionally biased region" description="Pro residues" evidence="1">
    <location>
        <begin position="223"/>
        <end position="242"/>
    </location>
</feature>
<comment type="caution">
    <text evidence="3">The sequence shown here is derived from an EMBL/GenBank/DDBJ whole genome shotgun (WGS) entry which is preliminary data.</text>
</comment>
<sequence length="537" mass="54795">MNGGNESSGADRAGGPVATSVPIGWQRCVREGAVLYISPSGTELSSLEQTRSYLLSDGTCKCGLECPLNVPKVFNFDPLAPVTLGGAGVGPASEEDMTKLCNHRRKAVAMATLYRSMETTCSHSSPGAPAPPAASKAPIVPSPVLQSPSEGLGMGAGPACPLPPLSGGEAFPFPSPEQGLALSGAGFPGMLGALPLPLNLGQPPPSPLLSHSLFGMLAGGGGQPPPEPLLPPPGGPGPPLAPGEPEGPSLLVASLLPPPPSDLLPPPSAPPSNLLASFLPLLALGPTAGDGEGSSEGAGGPSGEPFSGLGDLPPLLFPPLSAPPTLIALNSALLAASLDPPSGTPPQQIPPEQPEAPCLPPESPTSALEPEPARPPLSALAPPHGSPDPPVPELLTGRGSGKRGRRGGGGLRGINGEARPSRGRKPGSRREPSRLALKWGTRGGFNGQMERSPRRTHHWQHNGELAEGGAEPKDPPLPGPHSEDLKVPLGIVRKSRRGRRRKYNPTRNSNSSRQDITLEPSPTTRVSVLCLGRFGYG</sequence>
<feature type="compositionally biased region" description="Basic residues" evidence="1">
    <location>
        <begin position="493"/>
        <end position="504"/>
    </location>
</feature>
<dbReference type="InterPro" id="IPR001739">
    <property type="entry name" value="Methyl_CpG_DNA-bd"/>
</dbReference>
<feature type="region of interest" description="Disordered" evidence="1">
    <location>
        <begin position="211"/>
        <end position="269"/>
    </location>
</feature>
<dbReference type="GO" id="GO:0003682">
    <property type="term" value="F:chromatin binding"/>
    <property type="evidence" value="ECO:0007669"/>
    <property type="project" value="TreeGrafter"/>
</dbReference>
<dbReference type="SMART" id="SM00391">
    <property type="entry name" value="MBD"/>
    <property type="match status" value="1"/>
</dbReference>
<feature type="compositionally biased region" description="Low complexity" evidence="1">
    <location>
        <begin position="243"/>
        <end position="255"/>
    </location>
</feature>
<protein>
    <submittedName>
        <fullName evidence="3">Methyl-CpG-binding domain protein 6</fullName>
    </submittedName>
</protein>
<feature type="compositionally biased region" description="Polar residues" evidence="1">
    <location>
        <begin position="505"/>
        <end position="524"/>
    </location>
</feature>
<feature type="compositionally biased region" description="Low complexity" evidence="1">
    <location>
        <begin position="366"/>
        <end position="383"/>
    </location>
</feature>
<dbReference type="InterPro" id="IPR016177">
    <property type="entry name" value="DNA-bd_dom_sf"/>
</dbReference>
<name>A0AA41T3W3_SCICA</name>
<dbReference type="GO" id="GO:0005634">
    <property type="term" value="C:nucleus"/>
    <property type="evidence" value="ECO:0007669"/>
    <property type="project" value="TreeGrafter"/>
</dbReference>
<organism evidence="3 4">
    <name type="scientific">Sciurus carolinensis</name>
    <name type="common">Eastern gray squirrel</name>
    <dbReference type="NCBI Taxonomy" id="30640"/>
    <lineage>
        <taxon>Eukaryota</taxon>
        <taxon>Metazoa</taxon>
        <taxon>Chordata</taxon>
        <taxon>Craniata</taxon>
        <taxon>Vertebrata</taxon>
        <taxon>Euteleostomi</taxon>
        <taxon>Mammalia</taxon>
        <taxon>Eutheria</taxon>
        <taxon>Euarchontoglires</taxon>
        <taxon>Glires</taxon>
        <taxon>Rodentia</taxon>
        <taxon>Sciuromorpha</taxon>
        <taxon>Sciuridae</taxon>
        <taxon>Sciurinae</taxon>
        <taxon>Sciurini</taxon>
        <taxon>Sciurus</taxon>
    </lineage>
</organism>
<feature type="compositionally biased region" description="Gly residues" evidence="1">
    <location>
        <begin position="288"/>
        <end position="302"/>
    </location>
</feature>
<feature type="region of interest" description="Disordered" evidence="1">
    <location>
        <begin position="286"/>
        <end position="310"/>
    </location>
</feature>
<dbReference type="AlphaFoldDB" id="A0AA41T3W3"/>
<dbReference type="EMBL" id="JAATJV010383844">
    <property type="protein sequence ID" value="MBZ3882842.1"/>
    <property type="molecule type" value="Genomic_DNA"/>
</dbReference>
<dbReference type="PANTHER" id="PTHR16112:SF17">
    <property type="entry name" value="METHYL-CPG-BINDING DOMAIN PROTEIN 6"/>
    <property type="match status" value="1"/>
</dbReference>
<evidence type="ECO:0000256" key="1">
    <source>
        <dbReference type="SAM" id="MobiDB-lite"/>
    </source>
</evidence>
<feature type="domain" description="MBD" evidence="2">
    <location>
        <begin position="11"/>
        <end position="81"/>
    </location>
</feature>
<feature type="region of interest" description="Disordered" evidence="1">
    <location>
        <begin position="338"/>
        <end position="524"/>
    </location>
</feature>
<dbReference type="PROSITE" id="PS50982">
    <property type="entry name" value="MBD"/>
    <property type="match status" value="1"/>
</dbReference>
<keyword evidence="4" id="KW-1185">Reference proteome</keyword>